<dbReference type="EMBL" id="KQ427468">
    <property type="protein sequence ID" value="KOF67023.1"/>
    <property type="molecule type" value="Genomic_DNA"/>
</dbReference>
<evidence type="ECO:0000256" key="1">
    <source>
        <dbReference type="SAM" id="Phobius"/>
    </source>
</evidence>
<name>A0A0L8FQT9_OCTBM</name>
<sequence>EIKRERVSERERERERERTKNEMIWRALRVELEERSVTELDEKVNGRKLKNEGDRIKREGWREGEKERVMTRCKGREGVMTRYKEKKMETELEGILLIYLLFLLFVTLITVIIIVVVIIIVIIFIIIITIIPSIITTSSY</sequence>
<keyword evidence="1" id="KW-0472">Membrane</keyword>
<dbReference type="AlphaFoldDB" id="A0A0L8FQT9"/>
<protein>
    <submittedName>
        <fullName evidence="2">Uncharacterized protein</fullName>
    </submittedName>
</protein>
<organism evidence="2">
    <name type="scientific">Octopus bimaculoides</name>
    <name type="common">California two-spotted octopus</name>
    <dbReference type="NCBI Taxonomy" id="37653"/>
    <lineage>
        <taxon>Eukaryota</taxon>
        <taxon>Metazoa</taxon>
        <taxon>Spiralia</taxon>
        <taxon>Lophotrochozoa</taxon>
        <taxon>Mollusca</taxon>
        <taxon>Cephalopoda</taxon>
        <taxon>Coleoidea</taxon>
        <taxon>Octopodiformes</taxon>
        <taxon>Octopoda</taxon>
        <taxon>Incirrata</taxon>
        <taxon>Octopodidae</taxon>
        <taxon>Octopus</taxon>
    </lineage>
</organism>
<feature type="transmembrane region" description="Helical" evidence="1">
    <location>
        <begin position="96"/>
        <end position="129"/>
    </location>
</feature>
<evidence type="ECO:0000313" key="2">
    <source>
        <dbReference type="EMBL" id="KOF67023.1"/>
    </source>
</evidence>
<keyword evidence="1" id="KW-1133">Transmembrane helix</keyword>
<keyword evidence="1" id="KW-0812">Transmembrane</keyword>
<accession>A0A0L8FQT9</accession>
<gene>
    <name evidence="2" type="ORF">OCBIM_22010696mg</name>
</gene>
<feature type="non-terminal residue" evidence="2">
    <location>
        <position position="1"/>
    </location>
</feature>
<reference evidence="2" key="1">
    <citation type="submission" date="2015-07" db="EMBL/GenBank/DDBJ databases">
        <title>MeaNS - Measles Nucleotide Surveillance Program.</title>
        <authorList>
            <person name="Tran T."/>
            <person name="Druce J."/>
        </authorList>
    </citation>
    <scope>NUCLEOTIDE SEQUENCE</scope>
    <source>
        <strain evidence="2">UCB-OBI-ISO-001</strain>
        <tissue evidence="2">Gonad</tissue>
    </source>
</reference>
<proteinExistence type="predicted"/>